<dbReference type="AlphaFoldDB" id="A0A1P8W940"/>
<organism evidence="1 2">
    <name type="scientific">Fuerstiella marisgermanici</name>
    <dbReference type="NCBI Taxonomy" id="1891926"/>
    <lineage>
        <taxon>Bacteria</taxon>
        <taxon>Pseudomonadati</taxon>
        <taxon>Planctomycetota</taxon>
        <taxon>Planctomycetia</taxon>
        <taxon>Planctomycetales</taxon>
        <taxon>Planctomycetaceae</taxon>
        <taxon>Fuerstiella</taxon>
    </lineage>
</organism>
<keyword evidence="2" id="KW-1185">Reference proteome</keyword>
<dbReference type="STRING" id="1891926.Fuma_00162"/>
<reference evidence="1 2" key="1">
    <citation type="journal article" date="2016" name="Front. Microbiol.">
        <title>Fuerstia marisgermanicae gen. nov., sp. nov., an Unusual Member of the Phylum Planctomycetes from the German Wadden Sea.</title>
        <authorList>
            <person name="Kohn T."/>
            <person name="Heuer A."/>
            <person name="Jogler M."/>
            <person name="Vollmers J."/>
            <person name="Boedeker C."/>
            <person name="Bunk B."/>
            <person name="Rast P."/>
            <person name="Borchert D."/>
            <person name="Glockner I."/>
            <person name="Freese H.M."/>
            <person name="Klenk H.P."/>
            <person name="Overmann J."/>
            <person name="Kaster A.K."/>
            <person name="Rohde M."/>
            <person name="Wiegand S."/>
            <person name="Jogler C."/>
        </authorList>
    </citation>
    <scope>NUCLEOTIDE SEQUENCE [LARGE SCALE GENOMIC DNA]</scope>
    <source>
        <strain evidence="1 2">NH11</strain>
    </source>
</reference>
<dbReference type="InterPro" id="IPR019647">
    <property type="entry name" value="PhoP_reg_network_YrbL"/>
</dbReference>
<dbReference type="KEGG" id="fmr:Fuma_00162"/>
<sequence length="239" mass="27141">MATDRPCTEATFIKLADQEPFGVGGRRLCFTHPDDPGKCIKVLRQDQQRTIRGKRSGIVPARLRRRYDNNADEQQILEDLYRRIGPAMSQHLPVSHGIVATDLGPGLVLDLVRDWNGQISRSLRELISTGHELDEFRPAFEKFGQFLMAYTVLTRSLLDHNLAVQSRRDGSWQIYLIDGLGDPAFLPVARWVQSIGARKVRRRLAAAWPRFERFNRNGGVTPELIANSTWGQGFLNHRG</sequence>
<accession>A0A1P8W940</accession>
<dbReference type="OrthoDB" id="595236at2"/>
<dbReference type="EMBL" id="CP017641">
    <property type="protein sequence ID" value="APZ90582.1"/>
    <property type="molecule type" value="Genomic_DNA"/>
</dbReference>
<evidence type="ECO:0000313" key="1">
    <source>
        <dbReference type="EMBL" id="APZ90582.1"/>
    </source>
</evidence>
<evidence type="ECO:0000313" key="2">
    <source>
        <dbReference type="Proteomes" id="UP000187735"/>
    </source>
</evidence>
<dbReference type="RefSeq" id="WP_077022453.1">
    <property type="nucleotide sequence ID" value="NZ_CP017641.1"/>
</dbReference>
<dbReference type="Pfam" id="PF10707">
    <property type="entry name" value="YrbL-PhoP_reg"/>
    <property type="match status" value="1"/>
</dbReference>
<gene>
    <name evidence="1" type="ORF">Fuma_00162</name>
</gene>
<proteinExistence type="predicted"/>
<protein>
    <submittedName>
        <fullName evidence="1">PhoP regulatory network protein</fullName>
    </submittedName>
</protein>
<dbReference type="Proteomes" id="UP000187735">
    <property type="component" value="Chromosome"/>
</dbReference>
<name>A0A1P8W940_9PLAN</name>